<dbReference type="EMBL" id="FWFG01000001">
    <property type="protein sequence ID" value="SLM87714.1"/>
    <property type="molecule type" value="Genomic_DNA"/>
</dbReference>
<sequence>MSAWFMHSMFLLFMVPAVLGLVLVLVYALTIPEPVLKENRYPFNFREFITSFWTNPIRFPDFGLAWWGRFLIIFASFLFMTFRPMYMTRHLGLSGDEGAYAIAIGVTIYTVTVMIAGIAAGWISDLLHRRKVIVALSSVLFAIATYLLAHAATVKHFYMIEALMGLAIGMYFAVDMALVVEVLPDRLNSGKDLGVFNIANALPQSLSPAVGAWLLGTLGDNTDFTPLLVVAAVSALVGAAITMLIRSVR</sequence>
<dbReference type="Pfam" id="PF07690">
    <property type="entry name" value="MFS_1"/>
    <property type="match status" value="1"/>
</dbReference>
<evidence type="ECO:0000256" key="1">
    <source>
        <dbReference type="ARBA" id="ARBA00004651"/>
    </source>
</evidence>
<dbReference type="AlphaFoldDB" id="A0A1X6WSN2"/>
<feature type="transmembrane region" description="Helical" evidence="5">
    <location>
        <begin position="98"/>
        <end position="120"/>
    </location>
</feature>
<proteinExistence type="predicted"/>
<evidence type="ECO:0000256" key="3">
    <source>
        <dbReference type="ARBA" id="ARBA00022989"/>
    </source>
</evidence>
<dbReference type="SUPFAM" id="SSF103473">
    <property type="entry name" value="MFS general substrate transporter"/>
    <property type="match status" value="1"/>
</dbReference>
<keyword evidence="2 5" id="KW-0812">Transmembrane</keyword>
<keyword evidence="4 5" id="KW-0472">Membrane</keyword>
<feature type="transmembrane region" description="Helical" evidence="5">
    <location>
        <begin position="132"/>
        <end position="149"/>
    </location>
</feature>
<accession>A0A1X6WSN2</accession>
<evidence type="ECO:0000256" key="4">
    <source>
        <dbReference type="ARBA" id="ARBA00023136"/>
    </source>
</evidence>
<reference evidence="7 8" key="1">
    <citation type="submission" date="2017-02" db="EMBL/GenBank/DDBJ databases">
        <authorList>
            <person name="Peterson S.W."/>
        </authorList>
    </citation>
    <scope>NUCLEOTIDE SEQUENCE [LARGE SCALE GENOMIC DNA]</scope>
    <source>
        <strain evidence="7 8">CIP104813</strain>
    </source>
</reference>
<feature type="transmembrane region" description="Helical" evidence="5">
    <location>
        <begin position="156"/>
        <end position="174"/>
    </location>
</feature>
<dbReference type="InterPro" id="IPR036259">
    <property type="entry name" value="MFS_trans_sf"/>
</dbReference>
<evidence type="ECO:0000259" key="6">
    <source>
        <dbReference type="PROSITE" id="PS50850"/>
    </source>
</evidence>
<dbReference type="PANTHER" id="PTHR23528">
    <property type="match status" value="1"/>
</dbReference>
<evidence type="ECO:0000256" key="2">
    <source>
        <dbReference type="ARBA" id="ARBA00022692"/>
    </source>
</evidence>
<evidence type="ECO:0000313" key="8">
    <source>
        <dbReference type="Proteomes" id="UP000195981"/>
    </source>
</evidence>
<dbReference type="Proteomes" id="UP000195981">
    <property type="component" value="Unassembled WGS sequence"/>
</dbReference>
<comment type="subcellular location">
    <subcellularLocation>
        <location evidence="1">Cell membrane</location>
        <topology evidence="1">Multi-pass membrane protein</topology>
    </subcellularLocation>
</comment>
<dbReference type="PROSITE" id="PS50850">
    <property type="entry name" value="MFS"/>
    <property type="match status" value="1"/>
</dbReference>
<evidence type="ECO:0000256" key="5">
    <source>
        <dbReference type="SAM" id="Phobius"/>
    </source>
</evidence>
<dbReference type="Gene3D" id="1.20.1250.20">
    <property type="entry name" value="MFS general substrate transporter like domains"/>
    <property type="match status" value="1"/>
</dbReference>
<dbReference type="PANTHER" id="PTHR23528:SF1">
    <property type="entry name" value="MAJOR FACILITATOR SUPERFAMILY (MFS) PROFILE DOMAIN-CONTAINING PROTEIN"/>
    <property type="match status" value="1"/>
</dbReference>
<gene>
    <name evidence="7" type="ORF">FM110_00185</name>
</gene>
<feature type="transmembrane region" description="Helical" evidence="5">
    <location>
        <begin position="224"/>
        <end position="245"/>
    </location>
</feature>
<dbReference type="InterPro" id="IPR011701">
    <property type="entry name" value="MFS"/>
</dbReference>
<dbReference type="GO" id="GO:0005886">
    <property type="term" value="C:plasma membrane"/>
    <property type="evidence" value="ECO:0007669"/>
    <property type="project" value="UniProtKB-SubCell"/>
</dbReference>
<feature type="transmembrane region" description="Helical" evidence="5">
    <location>
        <begin position="66"/>
        <end position="86"/>
    </location>
</feature>
<dbReference type="GO" id="GO:0022857">
    <property type="term" value="F:transmembrane transporter activity"/>
    <property type="evidence" value="ECO:0007669"/>
    <property type="project" value="InterPro"/>
</dbReference>
<keyword evidence="8" id="KW-1185">Reference proteome</keyword>
<name>A0A1X6WSN2_9MICO</name>
<organism evidence="7 8">
    <name type="scientific">Brachybacterium nesterenkovii</name>
    <dbReference type="NCBI Taxonomy" id="47847"/>
    <lineage>
        <taxon>Bacteria</taxon>
        <taxon>Bacillati</taxon>
        <taxon>Actinomycetota</taxon>
        <taxon>Actinomycetes</taxon>
        <taxon>Micrococcales</taxon>
        <taxon>Dermabacteraceae</taxon>
        <taxon>Brachybacterium</taxon>
    </lineage>
</organism>
<evidence type="ECO:0000313" key="7">
    <source>
        <dbReference type="EMBL" id="SLM87714.1"/>
    </source>
</evidence>
<protein>
    <submittedName>
        <fullName evidence="7">Major facilitator superfamily MFS_1</fullName>
    </submittedName>
</protein>
<dbReference type="InterPro" id="IPR020846">
    <property type="entry name" value="MFS_dom"/>
</dbReference>
<feature type="domain" description="Major facilitator superfamily (MFS) profile" evidence="6">
    <location>
        <begin position="61"/>
        <end position="249"/>
    </location>
</feature>
<keyword evidence="3 5" id="KW-1133">Transmembrane helix</keyword>